<feature type="domain" description="Metallo-beta-lactamase" evidence="5">
    <location>
        <begin position="23"/>
        <end position="138"/>
    </location>
</feature>
<protein>
    <recommendedName>
        <fullName evidence="5">Metallo-beta-lactamase domain-containing protein</fullName>
    </recommendedName>
</protein>
<evidence type="ECO:0000256" key="3">
    <source>
        <dbReference type="ARBA" id="ARBA00022801"/>
    </source>
</evidence>
<evidence type="ECO:0000256" key="2">
    <source>
        <dbReference type="ARBA" id="ARBA00022723"/>
    </source>
</evidence>
<keyword evidence="4" id="KW-0862">Zinc</keyword>
<reference evidence="6" key="1">
    <citation type="journal article" date="2014" name="Front. Microbiol.">
        <title>High frequency of phylogenetically diverse reductive dehalogenase-homologous genes in deep subseafloor sedimentary metagenomes.</title>
        <authorList>
            <person name="Kawai M."/>
            <person name="Futagami T."/>
            <person name="Toyoda A."/>
            <person name="Takaki Y."/>
            <person name="Nishi S."/>
            <person name="Hori S."/>
            <person name="Arai W."/>
            <person name="Tsubouchi T."/>
            <person name="Morono Y."/>
            <person name="Uchiyama I."/>
            <person name="Ito T."/>
            <person name="Fujiyama A."/>
            <person name="Inagaki F."/>
            <person name="Takami H."/>
        </authorList>
    </citation>
    <scope>NUCLEOTIDE SEQUENCE</scope>
    <source>
        <strain evidence="6">Expedition CK06-06</strain>
    </source>
</reference>
<dbReference type="SUPFAM" id="SSF56281">
    <property type="entry name" value="Metallo-hydrolase/oxidoreductase"/>
    <property type="match status" value="1"/>
</dbReference>
<name>X1V239_9ZZZZ</name>
<feature type="non-terminal residue" evidence="6">
    <location>
        <position position="157"/>
    </location>
</feature>
<proteinExistence type="predicted"/>
<dbReference type="EMBL" id="BARW01030804">
    <property type="protein sequence ID" value="GAJ09882.1"/>
    <property type="molecule type" value="Genomic_DNA"/>
</dbReference>
<organism evidence="6">
    <name type="scientific">marine sediment metagenome</name>
    <dbReference type="NCBI Taxonomy" id="412755"/>
    <lineage>
        <taxon>unclassified sequences</taxon>
        <taxon>metagenomes</taxon>
        <taxon>ecological metagenomes</taxon>
    </lineage>
</organism>
<dbReference type="Gene3D" id="3.60.15.10">
    <property type="entry name" value="Ribonuclease Z/Hydroxyacylglutathione hydrolase-like"/>
    <property type="match status" value="1"/>
</dbReference>
<keyword evidence="3" id="KW-0378">Hydrolase</keyword>
<dbReference type="GO" id="GO:0016787">
    <property type="term" value="F:hydrolase activity"/>
    <property type="evidence" value="ECO:0007669"/>
    <property type="project" value="UniProtKB-KW"/>
</dbReference>
<gene>
    <name evidence="6" type="ORF">S12H4_49154</name>
</gene>
<comment type="cofactor">
    <cofactor evidence="1">
        <name>Zn(2+)</name>
        <dbReference type="ChEBI" id="CHEBI:29105"/>
    </cofactor>
</comment>
<dbReference type="CDD" id="cd07715">
    <property type="entry name" value="TaR3-like_MBL-fold"/>
    <property type="match status" value="1"/>
</dbReference>
<accession>X1V239</accession>
<dbReference type="InterPro" id="IPR036866">
    <property type="entry name" value="RibonucZ/Hydroxyglut_hydro"/>
</dbReference>
<dbReference type="PANTHER" id="PTHR46233">
    <property type="entry name" value="HYDROXYACYLGLUTATHIONE HYDROLASE GLOC"/>
    <property type="match status" value="1"/>
</dbReference>
<dbReference type="AlphaFoldDB" id="X1V239"/>
<evidence type="ECO:0000313" key="6">
    <source>
        <dbReference type="EMBL" id="GAJ09882.1"/>
    </source>
</evidence>
<dbReference type="PANTHER" id="PTHR46233:SF3">
    <property type="entry name" value="HYDROXYACYLGLUTATHIONE HYDROLASE GLOC"/>
    <property type="match status" value="1"/>
</dbReference>
<dbReference type="GO" id="GO:0046872">
    <property type="term" value="F:metal ion binding"/>
    <property type="evidence" value="ECO:0007669"/>
    <property type="project" value="UniProtKB-KW"/>
</dbReference>
<dbReference type="Pfam" id="PF00753">
    <property type="entry name" value="Lactamase_B"/>
    <property type="match status" value="1"/>
</dbReference>
<dbReference type="InterPro" id="IPR051453">
    <property type="entry name" value="MBL_Glyoxalase_II"/>
</dbReference>
<evidence type="ECO:0000259" key="5">
    <source>
        <dbReference type="Pfam" id="PF00753"/>
    </source>
</evidence>
<dbReference type="InterPro" id="IPR001279">
    <property type="entry name" value="Metallo-B-lactamas"/>
</dbReference>
<evidence type="ECO:0000256" key="4">
    <source>
        <dbReference type="ARBA" id="ARBA00022833"/>
    </source>
</evidence>
<sequence>MVIRFYGTRGSVAVANKETKKYGGNTTCLYVESNSGDAVVIDAGTGIRELGSHLVENKKNIIHLIFTHYHWDHIQGFPFFAPIFLDKTEIYIYGHKKDVTAKKALIYQMTKPYFPATLSEIPSNIVFKELEDRMKIGDLLIETIINNHPDYTYGLKF</sequence>
<keyword evidence="2" id="KW-0479">Metal-binding</keyword>
<comment type="caution">
    <text evidence="6">The sequence shown here is derived from an EMBL/GenBank/DDBJ whole genome shotgun (WGS) entry which is preliminary data.</text>
</comment>
<evidence type="ECO:0000256" key="1">
    <source>
        <dbReference type="ARBA" id="ARBA00001947"/>
    </source>
</evidence>